<dbReference type="GO" id="GO:0005524">
    <property type="term" value="F:ATP binding"/>
    <property type="evidence" value="ECO:0007669"/>
    <property type="project" value="UniProtKB-KW"/>
</dbReference>
<accession>A0A7M7T9S9</accession>
<dbReference type="Gene3D" id="3.30.590.10">
    <property type="entry name" value="Glutamine synthetase/guanido kinase, catalytic domain"/>
    <property type="match status" value="2"/>
</dbReference>
<dbReference type="GO" id="GO:0006542">
    <property type="term" value="P:glutamine biosynthetic process"/>
    <property type="evidence" value="ECO:0007669"/>
    <property type="project" value="InterPro"/>
</dbReference>
<dbReference type="AlphaFoldDB" id="A0A7M7T9S9"/>
<dbReference type="Pfam" id="PF03951">
    <property type="entry name" value="Gln-synt_N"/>
    <property type="match status" value="1"/>
</dbReference>
<evidence type="ECO:0000256" key="8">
    <source>
        <dbReference type="RuleBase" id="RU000384"/>
    </source>
</evidence>
<dbReference type="GeneID" id="116417255"/>
<dbReference type="InterPro" id="IPR008146">
    <property type="entry name" value="Gln_synth_cat_dom"/>
</dbReference>
<evidence type="ECO:0000256" key="9">
    <source>
        <dbReference type="RuleBase" id="RU004356"/>
    </source>
</evidence>
<evidence type="ECO:0000313" key="13">
    <source>
        <dbReference type="Proteomes" id="UP000002358"/>
    </source>
</evidence>
<evidence type="ECO:0000256" key="1">
    <source>
        <dbReference type="ARBA" id="ARBA00009897"/>
    </source>
</evidence>
<sequence length="407" mass="45053">MSFKVLVKVCQTGFLQKSTSGTTQWLNVGRCCFSTSGPASKAMLVDSPNAAMDKSLLNRYLDLPQPSDRVQAKYIWIDGTGEGIRSKTRTLNFVPKDPKELPKWQFDGSSTGQAEGGNSDIFLVPAAIYKDPFRRNDNVLVLCETYHQDMSPTKSNKRAAAAQAIEKAKAEEPWFGIEQEYIFLDVDGRPLGWPKNGFPGPQGPYYCGVGANRVIGRDIVEAHYRACLYAGIDLSGTNAEVMPSQWEYQVGPTAGIAAADQLWMSRFILHRIAEEYGVVVSFDPKPMEGQWNGSGAHCNFSTKTMRAEGGMAEIQRAIEKLSKRHDKHIRAYDPREGKDNERRLTGRLETSSIHDFSAGVANRGASVRIPRGVAEANKGYLEDRRPSSNCDPYAVTDALIRTCVLNE</sequence>
<keyword evidence="13" id="KW-1185">Reference proteome</keyword>
<dbReference type="Pfam" id="PF00120">
    <property type="entry name" value="Gln-synt_C"/>
    <property type="match status" value="1"/>
</dbReference>
<dbReference type="GO" id="GO:0005737">
    <property type="term" value="C:cytoplasm"/>
    <property type="evidence" value="ECO:0007669"/>
    <property type="project" value="TreeGrafter"/>
</dbReference>
<dbReference type="SUPFAM" id="SSF54368">
    <property type="entry name" value="Glutamine synthetase, N-terminal domain"/>
    <property type="match status" value="1"/>
</dbReference>
<evidence type="ECO:0000256" key="5">
    <source>
        <dbReference type="ARBA" id="ARBA00022741"/>
    </source>
</evidence>
<evidence type="ECO:0000313" key="12">
    <source>
        <dbReference type="EnsemblMetazoa" id="XP_031785408"/>
    </source>
</evidence>
<evidence type="ECO:0000256" key="7">
    <source>
        <dbReference type="PROSITE-ProRule" id="PRU01330"/>
    </source>
</evidence>
<evidence type="ECO:0000259" key="10">
    <source>
        <dbReference type="PROSITE" id="PS51986"/>
    </source>
</evidence>
<dbReference type="KEGG" id="nvi:116417255"/>
<evidence type="ECO:0000256" key="3">
    <source>
        <dbReference type="ARBA" id="ARBA00012937"/>
    </source>
</evidence>
<evidence type="ECO:0000259" key="11">
    <source>
        <dbReference type="PROSITE" id="PS51987"/>
    </source>
</evidence>
<evidence type="ECO:0000256" key="2">
    <source>
        <dbReference type="ARBA" id="ARBA00011823"/>
    </source>
</evidence>
<reference evidence="12" key="1">
    <citation type="submission" date="2021-01" db="UniProtKB">
        <authorList>
            <consortium name="EnsemblMetazoa"/>
        </authorList>
    </citation>
    <scope>IDENTIFICATION</scope>
</reference>
<feature type="domain" description="GS beta-grasp" evidence="10">
    <location>
        <begin position="70"/>
        <end position="150"/>
    </location>
</feature>
<dbReference type="GO" id="GO:0004356">
    <property type="term" value="F:glutamine synthetase activity"/>
    <property type="evidence" value="ECO:0007669"/>
    <property type="project" value="UniProtKB-EC"/>
</dbReference>
<dbReference type="PANTHER" id="PTHR20852">
    <property type="entry name" value="GLUTAMINE SYNTHETASE"/>
    <property type="match status" value="1"/>
</dbReference>
<dbReference type="FunCoup" id="A0A7M7T9S9">
    <property type="interactions" value="827"/>
</dbReference>
<protein>
    <recommendedName>
        <fullName evidence="3 9">Glutamine synthetase</fullName>
        <ecNumber evidence="3 9">6.3.1.2</ecNumber>
    </recommendedName>
</protein>
<comment type="subunit">
    <text evidence="2">Homooctamer.</text>
</comment>
<dbReference type="InterPro" id="IPR014746">
    <property type="entry name" value="Gln_synth/guanido_kin_cat_dom"/>
</dbReference>
<dbReference type="Proteomes" id="UP000002358">
    <property type="component" value="Chromosome 4"/>
</dbReference>
<dbReference type="PROSITE" id="PS51986">
    <property type="entry name" value="GS_BETA_GRASP"/>
    <property type="match status" value="1"/>
</dbReference>
<dbReference type="PROSITE" id="PS00180">
    <property type="entry name" value="GLNA_1"/>
    <property type="match status" value="1"/>
</dbReference>
<dbReference type="SMR" id="A0A7M7T9S9"/>
<dbReference type="InterPro" id="IPR008147">
    <property type="entry name" value="Gln_synt_N"/>
</dbReference>
<dbReference type="SMART" id="SM01230">
    <property type="entry name" value="Gln-synt_C"/>
    <property type="match status" value="1"/>
</dbReference>
<keyword evidence="5 9" id="KW-0547">Nucleotide-binding</keyword>
<dbReference type="PANTHER" id="PTHR20852:SF44">
    <property type="entry name" value="GLUTAMINE SYNTHETASE 1, MITOCHONDRIAL"/>
    <property type="match status" value="1"/>
</dbReference>
<evidence type="ECO:0000256" key="4">
    <source>
        <dbReference type="ARBA" id="ARBA00022598"/>
    </source>
</evidence>
<proteinExistence type="inferred from homology"/>
<name>A0A7M7T9S9_NASVI</name>
<feature type="domain" description="GS catalytic" evidence="11">
    <location>
        <begin position="157"/>
        <end position="407"/>
    </location>
</feature>
<dbReference type="SUPFAM" id="SSF55931">
    <property type="entry name" value="Glutamine synthetase/guanido kinase"/>
    <property type="match status" value="1"/>
</dbReference>
<dbReference type="PROSITE" id="PS51987">
    <property type="entry name" value="GS_CATALYTIC"/>
    <property type="match status" value="1"/>
</dbReference>
<organism evidence="12 13">
    <name type="scientific">Nasonia vitripennis</name>
    <name type="common">Parasitic wasp</name>
    <dbReference type="NCBI Taxonomy" id="7425"/>
    <lineage>
        <taxon>Eukaryota</taxon>
        <taxon>Metazoa</taxon>
        <taxon>Ecdysozoa</taxon>
        <taxon>Arthropoda</taxon>
        <taxon>Hexapoda</taxon>
        <taxon>Insecta</taxon>
        <taxon>Pterygota</taxon>
        <taxon>Neoptera</taxon>
        <taxon>Endopterygota</taxon>
        <taxon>Hymenoptera</taxon>
        <taxon>Apocrita</taxon>
        <taxon>Proctotrupomorpha</taxon>
        <taxon>Chalcidoidea</taxon>
        <taxon>Pteromalidae</taxon>
        <taxon>Pteromalinae</taxon>
        <taxon>Nasonia</taxon>
    </lineage>
</organism>
<dbReference type="Gene3D" id="3.10.20.70">
    <property type="entry name" value="Glutamine synthetase, N-terminal domain"/>
    <property type="match status" value="1"/>
</dbReference>
<dbReference type="InterPro" id="IPR036651">
    <property type="entry name" value="Gln_synt_N_sf"/>
</dbReference>
<dbReference type="FunFam" id="3.10.20.70:FF:000004">
    <property type="entry name" value="Glutamine synthetase"/>
    <property type="match status" value="1"/>
</dbReference>
<dbReference type="InterPro" id="IPR027303">
    <property type="entry name" value="Gln_synth_gly_rich_site"/>
</dbReference>
<dbReference type="EC" id="6.3.1.2" evidence="3 9"/>
<dbReference type="RefSeq" id="XP_031785408.1">
    <property type="nucleotide sequence ID" value="XM_031929548.2"/>
</dbReference>
<keyword evidence="4 9" id="KW-0436">Ligase</keyword>
<dbReference type="PROSITE" id="PS00181">
    <property type="entry name" value="GLNA_ATP"/>
    <property type="match status" value="1"/>
</dbReference>
<keyword evidence="6 9" id="KW-0067">ATP-binding</keyword>
<dbReference type="InParanoid" id="A0A7M7T9S9"/>
<dbReference type="OrthoDB" id="1936100at2759"/>
<evidence type="ECO:0000256" key="6">
    <source>
        <dbReference type="ARBA" id="ARBA00022840"/>
    </source>
</evidence>
<dbReference type="InterPro" id="IPR027302">
    <property type="entry name" value="Gln_synth_N_conserv_site"/>
</dbReference>
<dbReference type="EnsemblMetazoa" id="XM_031929548">
    <property type="protein sequence ID" value="XP_031785408"/>
    <property type="gene ID" value="LOC116417255"/>
</dbReference>
<dbReference type="InterPro" id="IPR050292">
    <property type="entry name" value="Glutamine_Synthetase"/>
</dbReference>
<comment type="catalytic activity">
    <reaction evidence="9">
        <text>L-glutamate + NH4(+) + ATP = L-glutamine + ADP + phosphate + H(+)</text>
        <dbReference type="Rhea" id="RHEA:16169"/>
        <dbReference type="ChEBI" id="CHEBI:15378"/>
        <dbReference type="ChEBI" id="CHEBI:28938"/>
        <dbReference type="ChEBI" id="CHEBI:29985"/>
        <dbReference type="ChEBI" id="CHEBI:30616"/>
        <dbReference type="ChEBI" id="CHEBI:43474"/>
        <dbReference type="ChEBI" id="CHEBI:58359"/>
        <dbReference type="ChEBI" id="CHEBI:456216"/>
        <dbReference type="EC" id="6.3.1.2"/>
    </reaction>
</comment>
<dbReference type="FunFam" id="3.30.590.10:FF:000004">
    <property type="entry name" value="Glutamine synthetase"/>
    <property type="match status" value="1"/>
</dbReference>
<comment type="similarity">
    <text evidence="1 7 8">Belongs to the glutamine synthetase family.</text>
</comment>